<dbReference type="AlphaFoldDB" id="A0AAV9XHM9"/>
<comment type="caution">
    <text evidence="1">The sequence shown here is derived from an EMBL/GenBank/DDBJ whole genome shotgun (WGS) entry which is preliminary data.</text>
</comment>
<dbReference type="Proteomes" id="UP001365542">
    <property type="component" value="Unassembled WGS sequence"/>
</dbReference>
<evidence type="ECO:0008006" key="3">
    <source>
        <dbReference type="Google" id="ProtNLM"/>
    </source>
</evidence>
<accession>A0AAV9XHM9</accession>
<dbReference type="EMBL" id="JAVHJO010000006">
    <property type="protein sequence ID" value="KAK6539343.1"/>
    <property type="molecule type" value="Genomic_DNA"/>
</dbReference>
<keyword evidence="2" id="KW-1185">Reference proteome</keyword>
<protein>
    <recommendedName>
        <fullName evidence="3">Ankyrin repeat protein</fullName>
    </recommendedName>
</protein>
<evidence type="ECO:0000313" key="1">
    <source>
        <dbReference type="EMBL" id="KAK6539343.1"/>
    </source>
</evidence>
<name>A0AAV9XHM9_9PEZI</name>
<evidence type="ECO:0000313" key="2">
    <source>
        <dbReference type="Proteomes" id="UP001365542"/>
    </source>
</evidence>
<proteinExistence type="predicted"/>
<organism evidence="1 2">
    <name type="scientific">Orbilia ellipsospora</name>
    <dbReference type="NCBI Taxonomy" id="2528407"/>
    <lineage>
        <taxon>Eukaryota</taxon>
        <taxon>Fungi</taxon>
        <taxon>Dikarya</taxon>
        <taxon>Ascomycota</taxon>
        <taxon>Pezizomycotina</taxon>
        <taxon>Orbiliomycetes</taxon>
        <taxon>Orbiliales</taxon>
        <taxon>Orbiliaceae</taxon>
        <taxon>Orbilia</taxon>
    </lineage>
</organism>
<gene>
    <name evidence="1" type="ORF">TWF694_009574</name>
</gene>
<sequence length="465" mass="51942">MNANLKNISQLAMNSTQSQKPLMTGIDSTQDMIQQGFQQQYGTSNRLLAAMDKLSLELDVKFSKSQDMIITQGSRSQQLMSMMGDLMVMMKQIQATSGQTSLAQYQRANTGAMTFAGSSFNNAADSPVPQLHNAPGATILSDFYSVANNMNRLLRSGRRSLFGMSTEAGDTFRLFDKAVQVVLSNIPQILDYPTMVSLKKKEVISDVEYMDWEEQLESIREVERVQNIFRRSATAGNIKLARGQVPSFDNIKSTEFEFQGLSIIVSISRKNRRAPSSKGLYASGSYTDSCDEGDVVTAAVELASLSDLLNPTGYSKPQVSIMVTESIARYGSLLEVPYLRIRNRRPLDKTTNHMLRAVRTGDISTLSKMFAYGLASPCDVFEGPNLPIPCTLLECAEDPQMLRFLLQSGADFETRPVIHTCLIRYPQEFIEVLEEFNFYSWLQFIEDNACRLFGNIDSVSNRMTT</sequence>
<reference evidence="1 2" key="1">
    <citation type="submission" date="2019-10" db="EMBL/GenBank/DDBJ databases">
        <authorList>
            <person name="Palmer J.M."/>
        </authorList>
    </citation>
    <scope>NUCLEOTIDE SEQUENCE [LARGE SCALE GENOMIC DNA]</scope>
    <source>
        <strain evidence="1 2">TWF694</strain>
    </source>
</reference>